<feature type="transmembrane region" description="Helical" evidence="1">
    <location>
        <begin position="12"/>
        <end position="32"/>
    </location>
</feature>
<reference evidence="3" key="2">
    <citation type="submission" date="2020-04" db="EMBL/GenBank/DDBJ databases">
        <authorList>
            <consortium name="NCBI Genome Project"/>
        </authorList>
    </citation>
    <scope>NUCLEOTIDE SEQUENCE</scope>
    <source>
        <strain evidence="3">CBS 342.82</strain>
    </source>
</reference>
<dbReference type="OrthoDB" id="426718at2759"/>
<name>A0A6J3MCS0_9PEZI</name>
<dbReference type="InterPro" id="IPR021838">
    <property type="entry name" value="DUF3431"/>
</dbReference>
<reference evidence="3" key="1">
    <citation type="submission" date="2020-01" db="EMBL/GenBank/DDBJ databases">
        <authorList>
            <consortium name="DOE Joint Genome Institute"/>
            <person name="Haridas S."/>
            <person name="Albert R."/>
            <person name="Binder M."/>
            <person name="Bloem J."/>
            <person name="Labutti K."/>
            <person name="Salamov A."/>
            <person name="Andreopoulos B."/>
            <person name="Baker S.E."/>
            <person name="Barry K."/>
            <person name="Bills G."/>
            <person name="Bluhm B.H."/>
            <person name="Cannon C."/>
            <person name="Castanera R."/>
            <person name="Culley D.E."/>
            <person name="Daum C."/>
            <person name="Ezra D."/>
            <person name="Gonzalez J.B."/>
            <person name="Henrissat B."/>
            <person name="Kuo A."/>
            <person name="Liang C."/>
            <person name="Lipzen A."/>
            <person name="Lutzoni F."/>
            <person name="Magnuson J."/>
            <person name="Mondo S."/>
            <person name="Nolan M."/>
            <person name="Ohm R."/>
            <person name="Pangilinan J."/>
            <person name="Park H.-J."/>
            <person name="Ramirez L."/>
            <person name="Alfaro M."/>
            <person name="Sun H."/>
            <person name="Tritt A."/>
            <person name="Yoshinaga Y."/>
            <person name="Zwiers L.-H."/>
            <person name="Turgeon B.G."/>
            <person name="Goodwin S.B."/>
            <person name="Spatafora J.W."/>
            <person name="Crous P.W."/>
            <person name="Grigoriev I.V."/>
        </authorList>
    </citation>
    <scope>NUCLEOTIDE SEQUENCE</scope>
    <source>
        <strain evidence="3">CBS 342.82</strain>
    </source>
</reference>
<dbReference type="Pfam" id="PF11913">
    <property type="entry name" value="DUF3431"/>
    <property type="match status" value="1"/>
</dbReference>
<accession>A0A6J3MCS0</accession>
<evidence type="ECO:0000313" key="3">
    <source>
        <dbReference type="RefSeq" id="XP_033462857.1"/>
    </source>
</evidence>
<keyword evidence="1" id="KW-0472">Membrane</keyword>
<keyword evidence="1" id="KW-1133">Transmembrane helix</keyword>
<sequence length="354" mass="40289">MRQRGNSLQQVGWSFAATVTLLLLIISLSSIYTTHSRIRAIFPDAFSSQTTFTAYSEDLRDVASSNVTFVVASRKSDDTSWLEANLPTWSIVRYITDDLNAEVFVPVNKGHEAMVYLTYLIDNYHSLPPISVFSHAERYQWHNDDALFDGARVLSHLQLPYVHSQGYVSLRCAWHYGCPSEIRPFEHGDDPAPDRSKFLMQDVKPYFYKHAFEAMFPGEEVPEVVGAGCCSQFAVSRDRILQRSLGDYQRVRRWLIETDLPDNVSGRIMEYIWHILFGQEAVSCPTAEECYCRVFGKCDLVCTEPGSCENQWFLPYGERLPEGWPERDFDGEIQDVAALREVQDGDYTAAAVGS</sequence>
<evidence type="ECO:0000313" key="2">
    <source>
        <dbReference type="Proteomes" id="UP000504637"/>
    </source>
</evidence>
<protein>
    <submittedName>
        <fullName evidence="3">Uncharacterized protein</fullName>
    </submittedName>
</protein>
<keyword evidence="1" id="KW-0812">Transmembrane</keyword>
<dbReference type="GeneID" id="54358695"/>
<keyword evidence="2" id="KW-1185">Reference proteome</keyword>
<dbReference type="PANTHER" id="PTHR37490:SF3">
    <property type="entry name" value="DUF3431 DOMAIN CONTAINING PROTEIN"/>
    <property type="match status" value="1"/>
</dbReference>
<dbReference type="RefSeq" id="XP_033462857.1">
    <property type="nucleotide sequence ID" value="XM_033600895.1"/>
</dbReference>
<gene>
    <name evidence="3" type="ORF">K489DRAFT_312905</name>
</gene>
<proteinExistence type="predicted"/>
<reference evidence="3" key="3">
    <citation type="submission" date="2025-08" db="UniProtKB">
        <authorList>
            <consortium name="RefSeq"/>
        </authorList>
    </citation>
    <scope>IDENTIFICATION</scope>
    <source>
        <strain evidence="3">CBS 342.82</strain>
    </source>
</reference>
<dbReference type="Proteomes" id="UP000504637">
    <property type="component" value="Unplaced"/>
</dbReference>
<dbReference type="PANTHER" id="PTHR37490">
    <property type="entry name" value="EXPRESSED PROTEIN"/>
    <property type="match status" value="1"/>
</dbReference>
<evidence type="ECO:0000256" key="1">
    <source>
        <dbReference type="SAM" id="Phobius"/>
    </source>
</evidence>
<dbReference type="AlphaFoldDB" id="A0A6J3MCS0"/>
<organism evidence="3">
    <name type="scientific">Dissoconium aciculare CBS 342.82</name>
    <dbReference type="NCBI Taxonomy" id="1314786"/>
    <lineage>
        <taxon>Eukaryota</taxon>
        <taxon>Fungi</taxon>
        <taxon>Dikarya</taxon>
        <taxon>Ascomycota</taxon>
        <taxon>Pezizomycotina</taxon>
        <taxon>Dothideomycetes</taxon>
        <taxon>Dothideomycetidae</taxon>
        <taxon>Mycosphaerellales</taxon>
        <taxon>Dissoconiaceae</taxon>
        <taxon>Dissoconium</taxon>
    </lineage>
</organism>